<reference evidence="3" key="1">
    <citation type="journal article" date="2019" name="Int. J. Syst. Evol. Microbiol.">
        <title>The Global Catalogue of Microorganisms (GCM) 10K type strain sequencing project: providing services to taxonomists for standard genome sequencing and annotation.</title>
        <authorList>
            <consortium name="The Broad Institute Genomics Platform"/>
            <consortium name="The Broad Institute Genome Sequencing Center for Infectious Disease"/>
            <person name="Wu L."/>
            <person name="Ma J."/>
        </authorList>
    </citation>
    <scope>NUCLEOTIDE SEQUENCE [LARGE SCALE GENOMIC DNA]</scope>
    <source>
        <strain evidence="3">CGMCC 4.7349</strain>
    </source>
</reference>
<dbReference type="InterPro" id="IPR014710">
    <property type="entry name" value="RmlC-like_jellyroll"/>
</dbReference>
<organism evidence="2 3">
    <name type="scientific">Streptomyces lasiicapitis</name>
    <dbReference type="NCBI Taxonomy" id="1923961"/>
    <lineage>
        <taxon>Bacteria</taxon>
        <taxon>Bacillati</taxon>
        <taxon>Actinomycetota</taxon>
        <taxon>Actinomycetes</taxon>
        <taxon>Kitasatosporales</taxon>
        <taxon>Streptomycetaceae</taxon>
        <taxon>Streptomyces</taxon>
    </lineage>
</organism>
<feature type="domain" description="ChrR-like cupin" evidence="1">
    <location>
        <begin position="35"/>
        <end position="117"/>
    </location>
</feature>
<dbReference type="InterPro" id="IPR025979">
    <property type="entry name" value="ChrR-like_cupin_dom"/>
</dbReference>
<dbReference type="Pfam" id="PF12973">
    <property type="entry name" value="Cupin_7"/>
    <property type="match status" value="1"/>
</dbReference>
<evidence type="ECO:0000313" key="2">
    <source>
        <dbReference type="EMBL" id="GGO46103.1"/>
    </source>
</evidence>
<evidence type="ECO:0000313" key="3">
    <source>
        <dbReference type="Proteomes" id="UP000656881"/>
    </source>
</evidence>
<evidence type="ECO:0000259" key="1">
    <source>
        <dbReference type="Pfam" id="PF12973"/>
    </source>
</evidence>
<name>A0ABQ2M2I5_9ACTN</name>
<keyword evidence="3" id="KW-1185">Reference proteome</keyword>
<dbReference type="EMBL" id="BMNG01000007">
    <property type="protein sequence ID" value="GGO46103.1"/>
    <property type="molecule type" value="Genomic_DNA"/>
</dbReference>
<accession>A0ABQ2M2I5</accession>
<protein>
    <recommendedName>
        <fullName evidence="1">ChrR-like cupin domain-containing protein</fullName>
    </recommendedName>
</protein>
<gene>
    <name evidence="2" type="ORF">GCM10012286_36230</name>
</gene>
<dbReference type="SUPFAM" id="SSF51182">
    <property type="entry name" value="RmlC-like cupins"/>
    <property type="match status" value="1"/>
</dbReference>
<dbReference type="Gene3D" id="2.60.120.10">
    <property type="entry name" value="Jelly Rolls"/>
    <property type="match status" value="1"/>
</dbReference>
<dbReference type="Proteomes" id="UP000656881">
    <property type="component" value="Unassembled WGS sequence"/>
</dbReference>
<sequence>MAGKYLYASIQTLAGVIARRDDEGMTQDSSDVQFLHVDDVEPVEVVPGIVRRRLPATEWARGWLYDFAPGTEWPEVDEHEGEERYYVISGEFIDRGRLLGPGSYVVFAPGSTHRPRTETGARMLGISILTL</sequence>
<dbReference type="InterPro" id="IPR011051">
    <property type="entry name" value="RmlC_Cupin_sf"/>
</dbReference>
<comment type="caution">
    <text evidence="2">The sequence shown here is derived from an EMBL/GenBank/DDBJ whole genome shotgun (WGS) entry which is preliminary data.</text>
</comment>
<proteinExistence type="predicted"/>